<evidence type="ECO:0000256" key="1">
    <source>
        <dbReference type="SAM" id="Phobius"/>
    </source>
</evidence>
<dbReference type="RefSeq" id="WP_114006070.1">
    <property type="nucleotide sequence ID" value="NZ_QGDC01000008.1"/>
</dbReference>
<dbReference type="OrthoDB" id="796136at2"/>
<organism evidence="2 3">
    <name type="scientific">Mucilaginibacter hurinus</name>
    <dbReference type="NCBI Taxonomy" id="2201324"/>
    <lineage>
        <taxon>Bacteria</taxon>
        <taxon>Pseudomonadati</taxon>
        <taxon>Bacteroidota</taxon>
        <taxon>Sphingobacteriia</taxon>
        <taxon>Sphingobacteriales</taxon>
        <taxon>Sphingobacteriaceae</taxon>
        <taxon>Mucilaginibacter</taxon>
    </lineage>
</organism>
<gene>
    <name evidence="2" type="ORF">DJ568_14800</name>
</gene>
<dbReference type="Proteomes" id="UP000253209">
    <property type="component" value="Unassembled WGS sequence"/>
</dbReference>
<keyword evidence="1" id="KW-0472">Membrane</keyword>
<accession>A0A367GM83</accession>
<dbReference type="EMBL" id="QGDC01000008">
    <property type="protein sequence ID" value="RCH54145.1"/>
    <property type="molecule type" value="Genomic_DNA"/>
</dbReference>
<sequence>MENFIILFAIAGFAVFMILRFDKSQKKRVSKVLFHTEKVEPLFMKQAAEQKMFTLRSALREFETVVTTAHVSPGGEESYQKIQSKLQEIIGSYSTGEMPLSAYCSKLDSLINTVQRLKKDLVSSAA</sequence>
<keyword evidence="3" id="KW-1185">Reference proteome</keyword>
<protein>
    <submittedName>
        <fullName evidence="2">Uncharacterized protein</fullName>
    </submittedName>
</protein>
<evidence type="ECO:0000313" key="3">
    <source>
        <dbReference type="Proteomes" id="UP000253209"/>
    </source>
</evidence>
<feature type="transmembrane region" description="Helical" evidence="1">
    <location>
        <begin position="6"/>
        <end position="21"/>
    </location>
</feature>
<comment type="caution">
    <text evidence="2">The sequence shown here is derived from an EMBL/GenBank/DDBJ whole genome shotgun (WGS) entry which is preliminary data.</text>
</comment>
<keyword evidence="1" id="KW-1133">Transmembrane helix</keyword>
<keyword evidence="1" id="KW-0812">Transmembrane</keyword>
<proteinExistence type="predicted"/>
<evidence type="ECO:0000313" key="2">
    <source>
        <dbReference type="EMBL" id="RCH54145.1"/>
    </source>
</evidence>
<dbReference type="AlphaFoldDB" id="A0A367GM83"/>
<reference evidence="2 3" key="1">
    <citation type="submission" date="2018-05" db="EMBL/GenBank/DDBJ databases">
        <title>Mucilaginibacter hurinus sp. nov., isolated from briquette warehouse soil.</title>
        <authorList>
            <person name="Choi L."/>
        </authorList>
    </citation>
    <scope>NUCLEOTIDE SEQUENCE [LARGE SCALE GENOMIC DNA]</scope>
    <source>
        <strain evidence="2 3">ZR32</strain>
    </source>
</reference>
<name>A0A367GM83_9SPHI</name>